<dbReference type="SUPFAM" id="SSF88713">
    <property type="entry name" value="Glycoside hydrolase/deacetylase"/>
    <property type="match status" value="1"/>
</dbReference>
<evidence type="ECO:0000313" key="2">
    <source>
        <dbReference type="EMBL" id="SDQ28921.1"/>
    </source>
</evidence>
<reference evidence="2 3" key="1">
    <citation type="submission" date="2016-10" db="EMBL/GenBank/DDBJ databases">
        <authorList>
            <person name="Varghese N."/>
            <person name="Submissions S."/>
        </authorList>
    </citation>
    <scope>NUCLEOTIDE SEQUENCE [LARGE SCALE GENOMIC DNA]</scope>
    <source>
        <strain evidence="2 3">Nl1</strain>
    </source>
</reference>
<evidence type="ECO:0000313" key="3">
    <source>
        <dbReference type="Proteomes" id="UP000183471"/>
    </source>
</evidence>
<dbReference type="RefSeq" id="WP_074630403.1">
    <property type="nucleotide sequence ID" value="NZ_FNKY01000001.1"/>
</dbReference>
<dbReference type="InterPro" id="IPR011330">
    <property type="entry name" value="Glyco_hydro/deAcase_b/a-brl"/>
</dbReference>
<comment type="caution">
    <text evidence="2">The sequence shown here is derived from an EMBL/GenBank/DDBJ whole genome shotgun (WGS) entry which is preliminary data.</text>
</comment>
<dbReference type="CDD" id="cd10941">
    <property type="entry name" value="CE4_PuuE_HpPgdA_like_2"/>
    <property type="match status" value="1"/>
</dbReference>
<dbReference type="PANTHER" id="PTHR47561">
    <property type="entry name" value="POLYSACCHARIDE DEACETYLASE FAMILY PROTEIN (AFU_ORTHOLOGUE AFUA_6G05030)"/>
    <property type="match status" value="1"/>
</dbReference>
<evidence type="ECO:0000259" key="1">
    <source>
        <dbReference type="PROSITE" id="PS51677"/>
    </source>
</evidence>
<dbReference type="Pfam" id="PF11959">
    <property type="entry name" value="DUF3473"/>
    <property type="match status" value="1"/>
</dbReference>
<gene>
    <name evidence="2" type="ORF">SAMN05216402_0211</name>
</gene>
<dbReference type="Pfam" id="PF01522">
    <property type="entry name" value="Polysacc_deac_1"/>
    <property type="match status" value="1"/>
</dbReference>
<dbReference type="PROSITE" id="PS51677">
    <property type="entry name" value="NODB"/>
    <property type="match status" value="1"/>
</dbReference>
<proteinExistence type="predicted"/>
<dbReference type="EMBL" id="FNKY01000001">
    <property type="protein sequence ID" value="SDQ28921.1"/>
    <property type="molecule type" value="Genomic_DNA"/>
</dbReference>
<keyword evidence="3" id="KW-1185">Reference proteome</keyword>
<name>A0ABY0T5X4_9PROT</name>
<sequence>MNTTPIRNAMTVDVEDYFQVSAFAPHISRESWTSIFCRVESNIDRILSLLDEEGAKATFFTLGWIADRHPDMVRRIVANGHELASHGWAHHRVSDQEPHEFRDDVMRSKAILEDIGGQAILGYRAPSFSIGRNNLWALDILEEAGYRYSSSIYPIQHDHYGMPEAPRFAHHPRTHHGLLELPITTMRLFKRNFPAGGGGYFRLWPYPVSRWFLQRLNHLEHRSAIFYFHPWEIDHKQPRQQGISMKTRFRHYYNLHRMEERIKALTRDFVWDRVDRIFLEQDA</sequence>
<dbReference type="NCBIfam" id="TIGR03006">
    <property type="entry name" value="pepcterm_polyde"/>
    <property type="match status" value="1"/>
</dbReference>
<dbReference type="InterPro" id="IPR045235">
    <property type="entry name" value="PuuE_HpPgdA-like"/>
</dbReference>
<organism evidence="2 3">
    <name type="scientific">Nitrosospira multiformis</name>
    <dbReference type="NCBI Taxonomy" id="1231"/>
    <lineage>
        <taxon>Bacteria</taxon>
        <taxon>Pseudomonadati</taxon>
        <taxon>Pseudomonadota</taxon>
        <taxon>Betaproteobacteria</taxon>
        <taxon>Nitrosomonadales</taxon>
        <taxon>Nitrosomonadaceae</taxon>
        <taxon>Nitrosospira</taxon>
    </lineage>
</organism>
<dbReference type="Proteomes" id="UP000183471">
    <property type="component" value="Unassembled WGS sequence"/>
</dbReference>
<feature type="domain" description="NodB homology" evidence="1">
    <location>
        <begin position="29"/>
        <end position="283"/>
    </location>
</feature>
<dbReference type="InterPro" id="IPR002509">
    <property type="entry name" value="NODB_dom"/>
</dbReference>
<dbReference type="InterPro" id="IPR014344">
    <property type="entry name" value="XrtA_polysacc_deacetyl"/>
</dbReference>
<accession>A0ABY0T5X4</accession>
<dbReference type="PANTHER" id="PTHR47561:SF1">
    <property type="entry name" value="POLYSACCHARIDE DEACETYLASE FAMILY PROTEIN (AFU_ORTHOLOGUE AFUA_6G05030)"/>
    <property type="match status" value="1"/>
</dbReference>
<dbReference type="Gene3D" id="3.20.20.370">
    <property type="entry name" value="Glycoside hydrolase/deacetylase"/>
    <property type="match status" value="1"/>
</dbReference>
<dbReference type="InterPro" id="IPR022560">
    <property type="entry name" value="DUF3473"/>
</dbReference>
<protein>
    <submittedName>
        <fullName evidence="2">Polysaccharide deacetylase family protein, PEP-CTERM locus subfamily</fullName>
    </submittedName>
</protein>